<evidence type="ECO:0000313" key="1">
    <source>
        <dbReference type="EMBL" id="HBP30830.1"/>
    </source>
</evidence>
<comment type="caution">
    <text evidence="1">The sequence shown here is derived from an EMBL/GenBank/DDBJ whole genome shotgun (WGS) entry which is preliminary data.</text>
</comment>
<sequence>MSALCDSARKHAVRACPGSAGQRCNVTLANYASNRRAAGTMAQALAGAWTPRPHQGRHKPAPAMYPDMFEHNTIRNQAVGQARPQT</sequence>
<name>A0A356LIJ8_9BURK</name>
<organism evidence="1 2">
    <name type="scientific">Advenella kashmirensis</name>
    <dbReference type="NCBI Taxonomy" id="310575"/>
    <lineage>
        <taxon>Bacteria</taxon>
        <taxon>Pseudomonadati</taxon>
        <taxon>Pseudomonadota</taxon>
        <taxon>Betaproteobacteria</taxon>
        <taxon>Burkholderiales</taxon>
        <taxon>Alcaligenaceae</taxon>
    </lineage>
</organism>
<proteinExistence type="predicted"/>
<reference evidence="1 2" key="1">
    <citation type="journal article" date="2018" name="Nat. Biotechnol.">
        <title>A standardized bacterial taxonomy based on genome phylogeny substantially revises the tree of life.</title>
        <authorList>
            <person name="Parks D.H."/>
            <person name="Chuvochina M."/>
            <person name="Waite D.W."/>
            <person name="Rinke C."/>
            <person name="Skarshewski A."/>
            <person name="Chaumeil P.A."/>
            <person name="Hugenholtz P."/>
        </authorList>
    </citation>
    <scope>NUCLEOTIDE SEQUENCE [LARGE SCALE GENOMIC DNA]</scope>
    <source>
        <strain evidence="1">UBA10707</strain>
    </source>
</reference>
<dbReference type="AlphaFoldDB" id="A0A356LIJ8"/>
<accession>A0A356LIJ8</accession>
<dbReference type="Proteomes" id="UP000264036">
    <property type="component" value="Unassembled WGS sequence"/>
</dbReference>
<protein>
    <submittedName>
        <fullName evidence="1">Uncharacterized protein</fullName>
    </submittedName>
</protein>
<dbReference type="EMBL" id="DOEK01000030">
    <property type="protein sequence ID" value="HBP30830.1"/>
    <property type="molecule type" value="Genomic_DNA"/>
</dbReference>
<evidence type="ECO:0000313" key="2">
    <source>
        <dbReference type="Proteomes" id="UP000264036"/>
    </source>
</evidence>
<gene>
    <name evidence="1" type="ORF">DD666_15590</name>
</gene>